<protein>
    <recommendedName>
        <fullName evidence="2">Fibronectin type-III domain-containing protein</fullName>
    </recommendedName>
</protein>
<dbReference type="Proteomes" id="UP000192042">
    <property type="component" value="Chromosome I"/>
</dbReference>
<gene>
    <name evidence="3" type="ORF">NSJP_4013</name>
</gene>
<dbReference type="KEGG" id="nja:NSJP_4013"/>
<feature type="region of interest" description="Disordered" evidence="1">
    <location>
        <begin position="78"/>
        <end position="113"/>
    </location>
</feature>
<dbReference type="Pfam" id="PF00041">
    <property type="entry name" value="fn3"/>
    <property type="match status" value="1"/>
</dbReference>
<evidence type="ECO:0000256" key="1">
    <source>
        <dbReference type="SAM" id="MobiDB-lite"/>
    </source>
</evidence>
<dbReference type="SUPFAM" id="SSF49265">
    <property type="entry name" value="Fibronectin type III"/>
    <property type="match status" value="1"/>
</dbReference>
<dbReference type="AlphaFoldDB" id="A0A1W1IB03"/>
<dbReference type="EMBL" id="LT828648">
    <property type="protein sequence ID" value="SLM50180.1"/>
    <property type="molecule type" value="Genomic_DNA"/>
</dbReference>
<sequence>MSHPLASSSAAPAKTSPFTVTLATLMKISLWGISLTLTVPTAALAQSPLLTATQVQESKNTASKATGRTHRLIRKPIATVSPTKKPAALIPAQQTSQSSASGPQSVSISSQADTTSGLSTKVLTLTPKINSSAPAISSSIITSGPLPIAAATSQSNKTTVAPKNNSTPLAAPITGLSSSENKRGRSLQQIVANSPNLAQLVSPPVITAAAPPSSPPVTPPSTPAPVPPAIGVSPLSLAFTAQQGSSNPASQTVTISNTGGGTLTWSASDSTAWLALSPASGSGNGALTLTASTGSLTTGSYSGSVTVSATGATPVTIPVSFTVTPAPVPPAIGVSPLSLAFTAQQGSSNPASQTVTISNTGGGTLTWSASDSAAWLALSPASGSGNGALTLTASTGSLTTGSYSGSVTVSATGATPVTIPVSFTVTPAPVPPAIGVSPLSLAFTAQQGSSNPASQTVTISNKGGGSLSWSVSHDATWLSHTPNTGTETGTVTIGVNTGTLTAGTYSGQVTLWPTGGSSVTVPISFTVTAPPSQPTISFSPSNLGFSGTVGSSNPASKTIVVTNSGTGTLTWTATDNANWLTVSQSGSSLIAAVNTSGLAAGDYSGMITITASGATNTPRTVPVTLTLTAPPSTTGSATLSWQPNTESDLAGYKIYRATSSGGYGSPIATLQGNTTQYVSSGLQQGTTYFFVVTAYDRDGNESAFSAEVSKSIY</sequence>
<organism evidence="3 4">
    <name type="scientific">Nitrospira japonica</name>
    <dbReference type="NCBI Taxonomy" id="1325564"/>
    <lineage>
        <taxon>Bacteria</taxon>
        <taxon>Pseudomonadati</taxon>
        <taxon>Nitrospirota</taxon>
        <taxon>Nitrospiria</taxon>
        <taxon>Nitrospirales</taxon>
        <taxon>Nitrospiraceae</taxon>
        <taxon>Nitrospira</taxon>
    </lineage>
</organism>
<evidence type="ECO:0000313" key="4">
    <source>
        <dbReference type="Proteomes" id="UP000192042"/>
    </source>
</evidence>
<evidence type="ECO:0000259" key="2">
    <source>
        <dbReference type="PROSITE" id="PS50853"/>
    </source>
</evidence>
<dbReference type="Gene3D" id="2.60.40.10">
    <property type="entry name" value="Immunoglobulins"/>
    <property type="match status" value="4"/>
</dbReference>
<keyword evidence="4" id="KW-1185">Reference proteome</keyword>
<proteinExistence type="predicted"/>
<dbReference type="InterPro" id="IPR036116">
    <property type="entry name" value="FN3_sf"/>
</dbReference>
<dbReference type="InterPro" id="IPR003961">
    <property type="entry name" value="FN3_dom"/>
</dbReference>
<dbReference type="PROSITE" id="PS50853">
    <property type="entry name" value="FN3"/>
    <property type="match status" value="1"/>
</dbReference>
<dbReference type="InterPro" id="IPR013783">
    <property type="entry name" value="Ig-like_fold"/>
</dbReference>
<dbReference type="STRING" id="1325564.NSJP_4013"/>
<accession>A0A1W1IB03</accession>
<dbReference type="Pfam" id="PF19190">
    <property type="entry name" value="BACON_2"/>
    <property type="match status" value="4"/>
</dbReference>
<evidence type="ECO:0000313" key="3">
    <source>
        <dbReference type="EMBL" id="SLM50180.1"/>
    </source>
</evidence>
<feature type="domain" description="Fibronectin type-III" evidence="2">
    <location>
        <begin position="621"/>
        <end position="713"/>
    </location>
</feature>
<dbReference type="SMART" id="SM00060">
    <property type="entry name" value="FN3"/>
    <property type="match status" value="1"/>
</dbReference>
<dbReference type="InterPro" id="IPR024361">
    <property type="entry name" value="BACON"/>
</dbReference>
<reference evidence="3 4" key="1">
    <citation type="submission" date="2017-03" db="EMBL/GenBank/DDBJ databases">
        <authorList>
            <person name="Afonso C.L."/>
            <person name="Miller P.J."/>
            <person name="Scott M.A."/>
            <person name="Spackman E."/>
            <person name="Goraichik I."/>
            <person name="Dimitrov K.M."/>
            <person name="Suarez D.L."/>
            <person name="Swayne D.E."/>
        </authorList>
    </citation>
    <scope>NUCLEOTIDE SEQUENCE [LARGE SCALE GENOMIC DNA]</scope>
    <source>
        <strain evidence="3">Genome sequencing of Nitrospira japonica strain NJ11</strain>
    </source>
</reference>
<dbReference type="CDD" id="cd00063">
    <property type="entry name" value="FN3"/>
    <property type="match status" value="1"/>
</dbReference>
<feature type="compositionally biased region" description="Low complexity" evidence="1">
    <location>
        <begin position="93"/>
        <end position="111"/>
    </location>
</feature>
<name>A0A1W1IB03_9BACT</name>